<evidence type="ECO:0000259" key="1">
    <source>
        <dbReference type="Pfam" id="PF03033"/>
    </source>
</evidence>
<dbReference type="GO" id="GO:0005975">
    <property type="term" value="P:carbohydrate metabolic process"/>
    <property type="evidence" value="ECO:0007669"/>
    <property type="project" value="InterPro"/>
</dbReference>
<organism evidence="3 4">
    <name type="scientific">Serinicoccus hydrothermalis</name>
    <dbReference type="NCBI Taxonomy" id="1758689"/>
    <lineage>
        <taxon>Bacteria</taxon>
        <taxon>Bacillati</taxon>
        <taxon>Actinomycetota</taxon>
        <taxon>Actinomycetes</taxon>
        <taxon>Micrococcales</taxon>
        <taxon>Ornithinimicrobiaceae</taxon>
        <taxon>Serinicoccus</taxon>
    </lineage>
</organism>
<evidence type="ECO:0000259" key="2">
    <source>
        <dbReference type="Pfam" id="PF06722"/>
    </source>
</evidence>
<dbReference type="PANTHER" id="PTHR48050">
    <property type="entry name" value="STEROL 3-BETA-GLUCOSYLTRANSFERASE"/>
    <property type="match status" value="1"/>
</dbReference>
<keyword evidence="4" id="KW-1185">Reference proteome</keyword>
<dbReference type="GO" id="GO:0008194">
    <property type="term" value="F:UDP-glycosyltransferase activity"/>
    <property type="evidence" value="ECO:0007669"/>
    <property type="project" value="InterPro"/>
</dbReference>
<dbReference type="CDD" id="cd03784">
    <property type="entry name" value="GT1_Gtf-like"/>
    <property type="match status" value="1"/>
</dbReference>
<dbReference type="GO" id="GO:0016758">
    <property type="term" value="F:hexosyltransferase activity"/>
    <property type="evidence" value="ECO:0007669"/>
    <property type="project" value="InterPro"/>
</dbReference>
<feature type="domain" description="Glycosyltransferase family 28 N-terminal" evidence="1">
    <location>
        <begin position="3"/>
        <end position="59"/>
    </location>
</feature>
<feature type="domain" description="Erythromycin biosynthesis protein CIII-like C-terminal" evidence="2">
    <location>
        <begin position="296"/>
        <end position="407"/>
    </location>
</feature>
<dbReference type="AlphaFoldDB" id="A0A1B1NC58"/>
<accession>A0A1B1NC58</accession>
<dbReference type="Proteomes" id="UP000092482">
    <property type="component" value="Chromosome"/>
</dbReference>
<dbReference type="InterPro" id="IPR010610">
    <property type="entry name" value="EryCIII-like_C"/>
</dbReference>
<dbReference type="PANTHER" id="PTHR48050:SF13">
    <property type="entry name" value="STEROL 3-BETA-GLUCOSYLTRANSFERASE UGT80A2"/>
    <property type="match status" value="1"/>
</dbReference>
<keyword evidence="3" id="KW-0808">Transferase</keyword>
<proteinExistence type="predicted"/>
<dbReference type="Pfam" id="PF03033">
    <property type="entry name" value="Glyco_transf_28"/>
    <property type="match status" value="1"/>
</dbReference>
<dbReference type="FunFam" id="3.40.50.2000:FF:000009">
    <property type="entry name" value="Sterol 3-beta-glucosyltransferase UGT80A2"/>
    <property type="match status" value="1"/>
</dbReference>
<gene>
    <name evidence="3" type="ORF">SGUI_1621</name>
</gene>
<dbReference type="KEGG" id="serj:SGUI_1621"/>
<sequence>MRIAILAGGSRGDYQPVTAVGQELQARGHEVGVTASSDYAPTIRDAGLGVEEIRVDAMRIYREGTVAERMAGASIGRQVGALRHQAEAMAPELARALVELWPRYDAVVSTALTFPWAGQLAARDPRPQVLMLFVPALPSVWGDASMFATRAGRSPLNLLDGLRGLGPGMAMGSPVADALAGHGIPRGTGVRAARHTLTVPAFIAHSPQLIAPRRVSGRRIVLTGYPFRDSPPGTTLDAGLERFLAAGAPPVYAGFGSQSLRQTQEALRHTIEGALAAGHRVVALRGTGLEERYDERVAFVDGAPHDVLFPRMAAIAHHGGAGTTAEATRSGVPQVVVPFALDQPFFARRAHEIGVAAAPVPVGRTSVDTLRGAFRAVGDSGTRRQAALIGARVRAERGPQAAADRIEATLLRPRRAQ</sequence>
<reference evidence="3 4" key="1">
    <citation type="submission" date="2016-03" db="EMBL/GenBank/DDBJ databases">
        <title>Shallow-sea hydrothermal system.</title>
        <authorList>
            <person name="Tang K."/>
        </authorList>
    </citation>
    <scope>NUCLEOTIDE SEQUENCE [LARGE SCALE GENOMIC DNA]</scope>
    <source>
        <strain evidence="3 4">JLT9</strain>
    </source>
</reference>
<dbReference type="InterPro" id="IPR004276">
    <property type="entry name" value="GlycoTrans_28_N"/>
</dbReference>
<dbReference type="Gene3D" id="3.40.50.2000">
    <property type="entry name" value="Glycogen Phosphorylase B"/>
    <property type="match status" value="2"/>
</dbReference>
<evidence type="ECO:0000313" key="3">
    <source>
        <dbReference type="EMBL" id="ANS79017.1"/>
    </source>
</evidence>
<dbReference type="SUPFAM" id="SSF53756">
    <property type="entry name" value="UDP-Glycosyltransferase/glycogen phosphorylase"/>
    <property type="match status" value="1"/>
</dbReference>
<dbReference type="InterPro" id="IPR002213">
    <property type="entry name" value="UDP_glucos_trans"/>
</dbReference>
<dbReference type="STRING" id="1758689.SGUI_1621"/>
<dbReference type="Pfam" id="PF06722">
    <property type="entry name" value="EryCIII-like_C"/>
    <property type="match status" value="1"/>
</dbReference>
<name>A0A1B1NC58_9MICO</name>
<evidence type="ECO:0000313" key="4">
    <source>
        <dbReference type="Proteomes" id="UP000092482"/>
    </source>
</evidence>
<protein>
    <submittedName>
        <fullName evidence="3">UDP-glucose:sterol glucosyltransferase</fullName>
    </submittedName>
</protein>
<dbReference type="OrthoDB" id="3253247at2"/>
<dbReference type="RefSeq" id="WP_066638613.1">
    <property type="nucleotide sequence ID" value="NZ_CP014989.1"/>
</dbReference>
<dbReference type="GO" id="GO:0033072">
    <property type="term" value="P:vancomycin biosynthetic process"/>
    <property type="evidence" value="ECO:0007669"/>
    <property type="project" value="UniProtKB-ARBA"/>
</dbReference>
<dbReference type="InterPro" id="IPR050426">
    <property type="entry name" value="Glycosyltransferase_28"/>
</dbReference>
<dbReference type="EMBL" id="CP014989">
    <property type="protein sequence ID" value="ANS79017.1"/>
    <property type="molecule type" value="Genomic_DNA"/>
</dbReference>